<keyword evidence="5" id="KW-0520">NAD</keyword>
<keyword evidence="8" id="KW-1185">Reference proteome</keyword>
<feature type="binding site" evidence="5">
    <location>
        <position position="129"/>
    </location>
    <ligand>
        <name>NAD(+)</name>
        <dbReference type="ChEBI" id="CHEBI:57540"/>
    </ligand>
</feature>
<comment type="cofactor">
    <cofactor evidence="4">
        <name>Zn(2+)</name>
        <dbReference type="ChEBI" id="CHEBI:29105"/>
    </cofactor>
    <text evidence="4">Binds 1 zinc ion per subunit.</text>
</comment>
<dbReference type="OrthoDB" id="6502012at2"/>
<dbReference type="PROSITE" id="PS00913">
    <property type="entry name" value="ADH_IRON_1"/>
    <property type="match status" value="1"/>
</dbReference>
<dbReference type="Pfam" id="PF00465">
    <property type="entry name" value="Fe-ADH"/>
    <property type="match status" value="1"/>
</dbReference>
<dbReference type="GO" id="GO:0016614">
    <property type="term" value="F:oxidoreductase activity, acting on CH-OH group of donors"/>
    <property type="evidence" value="ECO:0007669"/>
    <property type="project" value="InterPro"/>
</dbReference>
<dbReference type="AlphaFoldDB" id="A0A2N5E1A3"/>
<accession>A0A2N5E1A3</accession>
<organism evidence="7 8">
    <name type="scientific">Chimaeribacter coloradensis</name>
    <dbReference type="NCBI Taxonomy" id="2060068"/>
    <lineage>
        <taxon>Bacteria</taxon>
        <taxon>Pseudomonadati</taxon>
        <taxon>Pseudomonadota</taxon>
        <taxon>Gammaproteobacteria</taxon>
        <taxon>Enterobacterales</taxon>
        <taxon>Yersiniaceae</taxon>
        <taxon>Chimaeribacter</taxon>
    </lineage>
</organism>
<proteinExistence type="inferred from homology"/>
<dbReference type="SUPFAM" id="SSF56796">
    <property type="entry name" value="Dehydroquinate synthase-like"/>
    <property type="match status" value="1"/>
</dbReference>
<evidence type="ECO:0000256" key="1">
    <source>
        <dbReference type="ARBA" id="ARBA00007358"/>
    </source>
</evidence>
<feature type="binding site" evidence="4">
    <location>
        <position position="173"/>
    </location>
    <ligand>
        <name>glycerol</name>
        <dbReference type="ChEBI" id="CHEBI:17754"/>
    </ligand>
</feature>
<dbReference type="Gene3D" id="3.40.50.1970">
    <property type="match status" value="1"/>
</dbReference>
<evidence type="ECO:0000313" key="8">
    <source>
        <dbReference type="Proteomes" id="UP000234503"/>
    </source>
</evidence>
<evidence type="ECO:0000256" key="5">
    <source>
        <dbReference type="PIRSR" id="PIRSR000112-3"/>
    </source>
</evidence>
<dbReference type="RefSeq" id="WP_101824956.1">
    <property type="nucleotide sequence ID" value="NZ_PJZH01000012.1"/>
</dbReference>
<gene>
    <name evidence="7" type="ORF">CYR32_12890</name>
</gene>
<dbReference type="EMBL" id="PJZH01000012">
    <property type="protein sequence ID" value="PLR34099.1"/>
    <property type="molecule type" value="Genomic_DNA"/>
</dbReference>
<keyword evidence="3" id="KW-0560">Oxidoreductase</keyword>
<dbReference type="GO" id="GO:0046872">
    <property type="term" value="F:metal ion binding"/>
    <property type="evidence" value="ECO:0007669"/>
    <property type="project" value="UniProtKB-KW"/>
</dbReference>
<dbReference type="PANTHER" id="PTHR43616">
    <property type="entry name" value="GLYCEROL DEHYDROGENASE"/>
    <property type="match status" value="1"/>
</dbReference>
<dbReference type="InterPro" id="IPR001670">
    <property type="entry name" value="ADH_Fe/GldA"/>
</dbReference>
<dbReference type="Gene3D" id="1.20.1090.10">
    <property type="entry name" value="Dehydroquinate synthase-like - alpha domain"/>
    <property type="match status" value="1"/>
</dbReference>
<evidence type="ECO:0000256" key="4">
    <source>
        <dbReference type="PIRSR" id="PIRSR000112-1"/>
    </source>
</evidence>
<feature type="domain" description="Alcohol dehydrogenase iron-type/glycerol dehydrogenase GldA" evidence="6">
    <location>
        <begin position="9"/>
        <end position="155"/>
    </location>
</feature>
<name>A0A2N5E1A3_9GAMM</name>
<dbReference type="CDD" id="cd08550">
    <property type="entry name" value="GlyDH-like"/>
    <property type="match status" value="1"/>
</dbReference>
<feature type="binding site" evidence="5">
    <location>
        <begin position="96"/>
        <end position="100"/>
    </location>
    <ligand>
        <name>NAD(+)</name>
        <dbReference type="ChEBI" id="CHEBI:57540"/>
    </ligand>
</feature>
<evidence type="ECO:0000256" key="3">
    <source>
        <dbReference type="ARBA" id="ARBA00023002"/>
    </source>
</evidence>
<feature type="binding site" evidence="5">
    <location>
        <position position="133"/>
    </location>
    <ligand>
        <name>NAD(+)</name>
        <dbReference type="ChEBI" id="CHEBI:57540"/>
    </ligand>
</feature>
<protein>
    <submittedName>
        <fullName evidence="7">Alcohol dehydrogenase</fullName>
    </submittedName>
</protein>
<keyword evidence="4" id="KW-0862">Zinc</keyword>
<dbReference type="PANTHER" id="PTHR43616:SF3">
    <property type="entry name" value="HYDROXYCARBOXYLATE DEHYDROGENASE A"/>
    <property type="match status" value="1"/>
</dbReference>
<evidence type="ECO:0000256" key="2">
    <source>
        <dbReference type="ARBA" id="ARBA00022723"/>
    </source>
</evidence>
<feature type="binding site" evidence="5">
    <location>
        <position position="127"/>
    </location>
    <ligand>
        <name>NAD(+)</name>
        <dbReference type="ChEBI" id="CHEBI:57540"/>
    </ligand>
</feature>
<sequence>MYTHRLIFPASVLRGRGAIAHLGRMCGRLGQRALLIGGKRALAFAEPLVVRQLEESGVSYLGSEWYGGECSETQIHRLADLLERQGVEVVIAAGGGRALDTAKAAAVHNHIPVMTLPTVAATCAAMTPLVFRYHDDGQFRDMQALPEGPAAAVIDADILARTPLPGFAAGLGDTLAKWYEYRAVSATQVNPSLAAVVRAHSELCYSLIVDHAEEACRAVRSGQANTALEQVLDAVFLYAGLTSVMSNGGHTGAAHALYEGFTGCARTRHVAHGLLVGFGNLCLLALEQRHDNEIASAIGLARAAGIPVTLEEIAPGLTPQERATILQRAVRAPDMANMPFRVDVPMLQAAIDHVHRLAAKTV</sequence>
<dbReference type="InterPro" id="IPR018211">
    <property type="entry name" value="ADH_Fe_CS"/>
</dbReference>
<feature type="binding site" evidence="4">
    <location>
        <position position="255"/>
    </location>
    <ligand>
        <name>glycerol</name>
        <dbReference type="ChEBI" id="CHEBI:17754"/>
    </ligand>
</feature>
<evidence type="ECO:0000259" key="6">
    <source>
        <dbReference type="Pfam" id="PF00465"/>
    </source>
</evidence>
<dbReference type="Proteomes" id="UP000234503">
    <property type="component" value="Unassembled WGS sequence"/>
</dbReference>
<keyword evidence="2 4" id="KW-0479">Metal-binding</keyword>
<evidence type="ECO:0000313" key="7">
    <source>
        <dbReference type="EMBL" id="PLR34099.1"/>
    </source>
</evidence>
<dbReference type="PIRSF" id="PIRSF000112">
    <property type="entry name" value="Glycerol_dehydrogenase"/>
    <property type="match status" value="1"/>
</dbReference>
<dbReference type="InterPro" id="IPR016205">
    <property type="entry name" value="Glycerol_DH"/>
</dbReference>
<feature type="binding site" evidence="4">
    <location>
        <position position="272"/>
    </location>
    <ligand>
        <name>glycerol</name>
        <dbReference type="ChEBI" id="CHEBI:17754"/>
    </ligand>
</feature>
<comment type="caution">
    <text evidence="7">The sequence shown here is derived from an EMBL/GenBank/DDBJ whole genome shotgun (WGS) entry which is preliminary data.</text>
</comment>
<reference evidence="7 8" key="1">
    <citation type="submission" date="2017-12" db="EMBL/GenBank/DDBJ databases">
        <title>Characterization of six clinical isolates of Enterochimera gen. nov., a novel genus of the Yersiniaciae family and the three species Enterochimera arupensis sp. nov., Enterochimera coloradensis sp. nov, and Enterochimera californica sp. nov.</title>
        <authorList>
            <person name="Rossi A."/>
            <person name="Fisher M."/>
        </authorList>
    </citation>
    <scope>NUCLEOTIDE SEQUENCE [LARGE SCALE GENOMIC DNA]</scope>
    <source>
        <strain evidence="8">2016-Iso4</strain>
    </source>
</reference>
<comment type="similarity">
    <text evidence="1">Belongs to the iron-containing alcohol dehydrogenase family.</text>
</comment>